<dbReference type="PANTHER" id="PTHR30332">
    <property type="entry name" value="PROBABLE GENERAL SECRETION PATHWAY PROTEIN D"/>
    <property type="match status" value="1"/>
</dbReference>
<evidence type="ECO:0000259" key="3">
    <source>
        <dbReference type="Pfam" id="PF13629"/>
    </source>
</evidence>
<evidence type="ECO:0000256" key="1">
    <source>
        <dbReference type="RuleBase" id="RU004003"/>
    </source>
</evidence>
<dbReference type="GO" id="GO:0009306">
    <property type="term" value="P:protein secretion"/>
    <property type="evidence" value="ECO:0007669"/>
    <property type="project" value="InterPro"/>
</dbReference>
<organism evidence="4 5">
    <name type="scientific">Ahrensia marina</name>
    <dbReference type="NCBI Taxonomy" id="1514904"/>
    <lineage>
        <taxon>Bacteria</taxon>
        <taxon>Pseudomonadati</taxon>
        <taxon>Pseudomonadota</taxon>
        <taxon>Alphaproteobacteria</taxon>
        <taxon>Hyphomicrobiales</taxon>
        <taxon>Ahrensiaceae</taxon>
        <taxon>Ahrensia</taxon>
    </lineage>
</organism>
<evidence type="ECO:0000259" key="2">
    <source>
        <dbReference type="Pfam" id="PF00263"/>
    </source>
</evidence>
<dbReference type="PATRIC" id="fig|1514904.3.peg.3303"/>
<dbReference type="Pfam" id="PF13629">
    <property type="entry name" value="T2SS-T3SS_pil_N"/>
    <property type="match status" value="1"/>
</dbReference>
<dbReference type="GO" id="GO:0015627">
    <property type="term" value="C:type II protein secretion system complex"/>
    <property type="evidence" value="ECO:0007669"/>
    <property type="project" value="TreeGrafter"/>
</dbReference>
<reference evidence="4 5" key="1">
    <citation type="submission" date="2015-01" db="EMBL/GenBank/DDBJ databases">
        <title>Ahrensia donghaiensis sp. nov., a novel dimethylsulphoniopropionate-cleavage bacterium isolated from seawater and emended descriptions of the genus Ahrensia and Ahrensia kielensis.</title>
        <authorList>
            <person name="Liu J."/>
        </authorList>
    </citation>
    <scope>NUCLEOTIDE SEQUENCE [LARGE SCALE GENOMIC DNA]</scope>
    <source>
        <strain evidence="4 5">LZD062</strain>
    </source>
</reference>
<feature type="domain" description="Type II/III secretion system secretin-like" evidence="2">
    <location>
        <begin position="294"/>
        <end position="467"/>
    </location>
</feature>
<dbReference type="Pfam" id="PF00263">
    <property type="entry name" value="Secretin"/>
    <property type="match status" value="1"/>
</dbReference>
<evidence type="ECO:0000313" key="4">
    <source>
        <dbReference type="EMBL" id="KPB01968.1"/>
    </source>
</evidence>
<dbReference type="InterPro" id="IPR050810">
    <property type="entry name" value="Bact_Secretion_Sys_Channel"/>
</dbReference>
<comment type="caution">
    <text evidence="4">The sequence shown here is derived from an EMBL/GenBank/DDBJ whole genome shotgun (WGS) entry which is preliminary data.</text>
</comment>
<proteinExistence type="inferred from homology"/>
<keyword evidence="5" id="KW-1185">Reference proteome</keyword>
<name>A0A0N0E853_9HYPH</name>
<dbReference type="InterPro" id="IPR004846">
    <property type="entry name" value="T2SS/T3SS_dom"/>
</dbReference>
<dbReference type="PRINTS" id="PR00811">
    <property type="entry name" value="BCTERIALGSPD"/>
</dbReference>
<evidence type="ECO:0000313" key="5">
    <source>
        <dbReference type="Proteomes" id="UP000038011"/>
    </source>
</evidence>
<dbReference type="InterPro" id="IPR001775">
    <property type="entry name" value="GspD/PilQ"/>
</dbReference>
<dbReference type="EMBL" id="JXMU01000007">
    <property type="protein sequence ID" value="KPB01968.1"/>
    <property type="molecule type" value="Genomic_DNA"/>
</dbReference>
<dbReference type="AlphaFoldDB" id="A0A0N0E853"/>
<accession>A0A0N0E853</accession>
<dbReference type="Proteomes" id="UP000038011">
    <property type="component" value="Unassembled WGS sequence"/>
</dbReference>
<dbReference type="OrthoDB" id="9775455at2"/>
<feature type="domain" description="Pilus formation protein N-terminal" evidence="3">
    <location>
        <begin position="71"/>
        <end position="138"/>
    </location>
</feature>
<dbReference type="PANTHER" id="PTHR30332:SF17">
    <property type="entry name" value="TYPE IV PILIATION SYSTEM PROTEIN DR_0774-RELATED"/>
    <property type="match status" value="1"/>
</dbReference>
<comment type="similarity">
    <text evidence="1">Belongs to the bacterial secretin family.</text>
</comment>
<gene>
    <name evidence="4" type="ORF">SU32_06350</name>
</gene>
<protein>
    <submittedName>
        <fullName evidence="4">Pilus assembly protein CpaC</fullName>
    </submittedName>
</protein>
<dbReference type="STRING" id="1514904.SU32_06350"/>
<sequence length="520" mass="54977">MMMSAPNKEFKNIKSSPMSKVAKSFKTLLLAGTVTVMAGAVPSKFMPLGASTAAAQNIIKVQKRASGTENVVLGLDKSLVLELPEDAQDILVANPDVADAVTRTARRIYLFGKEVGQTNIFVFDRNGNQMVSLQLQVERDVAGLDRYLERFIAGSNIKTEIINDNIVLTGTVQTPQDSAKAAKLAEIFVKGGDATNNGAESFLALFSRGDSQIVNLLEIAGGDQVTLKVTVAEIQRSVMKQLGINLLGSGSSSGVTYSGISETIAGALGKPLGSSGLGLGGAIGSVNINAYFKAMEEAGVMKTLSAPTLTAISGEPAKFFAGGTYNIISGQTVDDETQGITYTFDKIDYGVGLEFTPVVLSPGRISLRIKTEVSEPTTDGSVPLSGGINRLATNVLSLRRREAETTVELPSGGSMMIAGLIRDDVRQVVSGFPGLSKLPVIGSLFRSRDFIRSESELVIMVTPYLVRAVAASELALPTDNFAPASDSVGNLLGRLNRIYGSTDKTMPTGRYHGAVGFIYK</sequence>
<dbReference type="InterPro" id="IPR032789">
    <property type="entry name" value="T2SS-T3SS_pil_N"/>
</dbReference>